<accession>A0ABP0DI57</accession>
<keyword evidence="3" id="KW-1185">Reference proteome</keyword>
<gene>
    <name evidence="2" type="ORF">SEPCBS119000_002570</name>
</gene>
<dbReference type="EMBL" id="CAWUON010000028">
    <property type="protein sequence ID" value="CAK7267479.1"/>
    <property type="molecule type" value="Genomic_DNA"/>
</dbReference>
<evidence type="ECO:0000256" key="1">
    <source>
        <dbReference type="SAM" id="MobiDB-lite"/>
    </source>
</evidence>
<dbReference type="InterPro" id="IPR017946">
    <property type="entry name" value="PLC-like_Pdiesterase_TIM-brl"/>
</dbReference>
<reference evidence="2 3" key="1">
    <citation type="submission" date="2024-01" db="EMBL/GenBank/DDBJ databases">
        <authorList>
            <person name="Allen C."/>
            <person name="Tagirdzhanova G."/>
        </authorList>
    </citation>
    <scope>NUCLEOTIDE SEQUENCE [LARGE SCALE GENOMIC DNA]</scope>
    <source>
        <strain evidence="2 3">CBS 119000</strain>
    </source>
</reference>
<sequence length="466" mass="49695">MTDNFYGQMSDASIMARRYLGDGISATTSGTPVVAPSRTGSSLLLTLAASTAEHIWTLYENGSTATTASSLKLTASILIPSLVFLLSNVNSGAPKDAPASREHRTTSHLPSGSKAAHSGSGVSTITVCNGHAELCSRKYSNVSMVGAHNSPFAVQNNIASNQHLTVTQQLDDGIRFLQAQIQYPSKDAGTGPHFCHTSCALLDAGPITRWLTEVDVHPSDFVTILLGNGNYSSPHLYAPFIESTGIVPYAFVPPPLAKSTHAVGSMPVDDWPTLGAMLSDNKRVLIMLDYKANQTEFPWLLDEFAYFWETPFDPTVASVPANETLPCTVQRPPGLNPALARERLFLMNHNVNFEVSVLGGSVMVPAVALLNQSNAATGINSLGAAADVCIETWGRPPLILNVDYYNKGSPPGSVFEVAARLNGVVYNNTCCGKVPASVPNVGAVQNRPSRFRAAARAILVKAMWLL</sequence>
<comment type="caution">
    <text evidence="2">The sequence shown here is derived from an EMBL/GenBank/DDBJ whole genome shotgun (WGS) entry which is preliminary data.</text>
</comment>
<dbReference type="Pfam" id="PF26146">
    <property type="entry name" value="PI-PLC_X"/>
    <property type="match status" value="1"/>
</dbReference>
<evidence type="ECO:0008006" key="4">
    <source>
        <dbReference type="Google" id="ProtNLM"/>
    </source>
</evidence>
<proteinExistence type="predicted"/>
<dbReference type="InterPro" id="IPR051057">
    <property type="entry name" value="PI-PLC_domain"/>
</dbReference>
<dbReference type="PANTHER" id="PTHR13593:SF140">
    <property type="entry name" value="PLC-LIKE PHOSPHODIESTERASE"/>
    <property type="match status" value="1"/>
</dbReference>
<organism evidence="2 3">
    <name type="scientific">Sporothrix epigloea</name>
    <dbReference type="NCBI Taxonomy" id="1892477"/>
    <lineage>
        <taxon>Eukaryota</taxon>
        <taxon>Fungi</taxon>
        <taxon>Dikarya</taxon>
        <taxon>Ascomycota</taxon>
        <taxon>Pezizomycotina</taxon>
        <taxon>Sordariomycetes</taxon>
        <taxon>Sordariomycetidae</taxon>
        <taxon>Ophiostomatales</taxon>
        <taxon>Ophiostomataceae</taxon>
        <taxon>Sporothrix</taxon>
    </lineage>
</organism>
<name>A0ABP0DI57_9PEZI</name>
<evidence type="ECO:0000313" key="3">
    <source>
        <dbReference type="Proteomes" id="UP001642502"/>
    </source>
</evidence>
<dbReference type="Proteomes" id="UP001642502">
    <property type="component" value="Unassembled WGS sequence"/>
</dbReference>
<feature type="region of interest" description="Disordered" evidence="1">
    <location>
        <begin position="94"/>
        <end position="121"/>
    </location>
</feature>
<protein>
    <recommendedName>
        <fullName evidence="4">PLC-like phosphodiesterase</fullName>
    </recommendedName>
</protein>
<dbReference type="Gene3D" id="3.20.20.190">
    <property type="entry name" value="Phosphatidylinositol (PI) phosphodiesterase"/>
    <property type="match status" value="1"/>
</dbReference>
<dbReference type="PANTHER" id="PTHR13593">
    <property type="match status" value="1"/>
</dbReference>
<dbReference type="SUPFAM" id="SSF51695">
    <property type="entry name" value="PLC-like phosphodiesterases"/>
    <property type="match status" value="1"/>
</dbReference>
<evidence type="ECO:0000313" key="2">
    <source>
        <dbReference type="EMBL" id="CAK7267479.1"/>
    </source>
</evidence>